<evidence type="ECO:0000313" key="3">
    <source>
        <dbReference type="Proteomes" id="UP000324091"/>
    </source>
</evidence>
<name>A0A5C6PMI1_9TELE</name>
<proteinExistence type="predicted"/>
<dbReference type="InterPro" id="IPR009057">
    <property type="entry name" value="Homeodomain-like_sf"/>
</dbReference>
<comment type="caution">
    <text evidence="2">The sequence shown here is derived from an EMBL/GenBank/DDBJ whole genome shotgun (WGS) entry which is preliminary data.</text>
</comment>
<dbReference type="SUPFAM" id="SSF46689">
    <property type="entry name" value="Homeodomain-like"/>
    <property type="match status" value="1"/>
</dbReference>
<dbReference type="Proteomes" id="UP000324091">
    <property type="component" value="Chromosome 1"/>
</dbReference>
<dbReference type="Pfam" id="PF09607">
    <property type="entry name" value="BrkDBD"/>
    <property type="match status" value="1"/>
</dbReference>
<dbReference type="Gene3D" id="1.10.10.60">
    <property type="entry name" value="Homeodomain-like"/>
    <property type="match status" value="1"/>
</dbReference>
<gene>
    <name evidence="2" type="ORF">D4764_01G0004180</name>
</gene>
<dbReference type="EMBL" id="RHFK02000001">
    <property type="protein sequence ID" value="TWW80603.1"/>
    <property type="molecule type" value="Genomic_DNA"/>
</dbReference>
<reference evidence="2 3" key="1">
    <citation type="submission" date="2019-04" db="EMBL/GenBank/DDBJ databases">
        <title>Chromosome genome assembly for Takifugu flavidus.</title>
        <authorList>
            <person name="Xiao S."/>
        </authorList>
    </citation>
    <scope>NUCLEOTIDE SEQUENCE [LARGE SCALE GENOMIC DNA]</scope>
    <source>
        <strain evidence="2">HTHZ2018</strain>
        <tissue evidence="2">Muscle</tissue>
    </source>
</reference>
<organism evidence="2 3">
    <name type="scientific">Takifugu flavidus</name>
    <name type="common">sansaifugu</name>
    <dbReference type="NCBI Taxonomy" id="433684"/>
    <lineage>
        <taxon>Eukaryota</taxon>
        <taxon>Metazoa</taxon>
        <taxon>Chordata</taxon>
        <taxon>Craniata</taxon>
        <taxon>Vertebrata</taxon>
        <taxon>Euteleostomi</taxon>
        <taxon>Actinopterygii</taxon>
        <taxon>Neopterygii</taxon>
        <taxon>Teleostei</taxon>
        <taxon>Neoteleostei</taxon>
        <taxon>Acanthomorphata</taxon>
        <taxon>Eupercaria</taxon>
        <taxon>Tetraodontiformes</taxon>
        <taxon>Tetradontoidea</taxon>
        <taxon>Tetraodontidae</taxon>
        <taxon>Takifugu</taxon>
    </lineage>
</organism>
<dbReference type="AlphaFoldDB" id="A0A5C6PMI1"/>
<evidence type="ECO:0000259" key="1">
    <source>
        <dbReference type="Pfam" id="PF09607"/>
    </source>
</evidence>
<accession>A0A5C6PMI1</accession>
<protein>
    <recommendedName>
        <fullName evidence="1">Brinker DNA-binding domain-containing protein</fullName>
    </recommendedName>
</protein>
<evidence type="ECO:0000313" key="2">
    <source>
        <dbReference type="EMBL" id="TWW80603.1"/>
    </source>
</evidence>
<keyword evidence="3" id="KW-1185">Reference proteome</keyword>
<sequence>MEPVKRHAYEAYFKLQAIEYAAENGNRAAARHFNVNESMVRKWRKQKRMDIEHFQGGPSWCFCFMRRRHFSIRARTTVAQRLPTDYQERAAIFRTYCCDKITASSHIYEAAAGKLCHHMRVDCRRMGYDTVFMYCKSFHKSRHQR</sequence>
<dbReference type="InterPro" id="IPR018586">
    <property type="entry name" value="Brinker_DNA-bd"/>
</dbReference>
<feature type="domain" description="Brinker DNA-binding" evidence="1">
    <location>
        <begin position="6"/>
        <end position="47"/>
    </location>
</feature>